<dbReference type="GO" id="GO:0046872">
    <property type="term" value="F:metal ion binding"/>
    <property type="evidence" value="ECO:0007669"/>
    <property type="project" value="UniProtKB-KW"/>
</dbReference>
<feature type="binding site" evidence="3">
    <location>
        <position position="53"/>
    </location>
    <ligand>
        <name>Mg(2+)</name>
        <dbReference type="ChEBI" id="CHEBI:18420"/>
    </ligand>
</feature>
<feature type="binding site" evidence="3">
    <location>
        <position position="292"/>
    </location>
    <ligand>
        <name>Zn(2+)</name>
        <dbReference type="ChEBI" id="CHEBI:29105"/>
        <label>2</label>
    </ligand>
</feature>
<dbReference type="PANTHER" id="PTHR11596:SF5">
    <property type="entry name" value="ALKALINE PHOSPHATASE"/>
    <property type="match status" value="1"/>
</dbReference>
<gene>
    <name evidence="5" type="ORF">SAMN04487767_101670</name>
</gene>
<dbReference type="EMBL" id="FMZR01000001">
    <property type="protein sequence ID" value="SDC27873.1"/>
    <property type="molecule type" value="Genomic_DNA"/>
</dbReference>
<dbReference type="Gene3D" id="3.40.720.10">
    <property type="entry name" value="Alkaline Phosphatase, subunit A"/>
    <property type="match status" value="1"/>
</dbReference>
<keyword evidence="1" id="KW-0597">Phosphoprotein</keyword>
<evidence type="ECO:0000313" key="6">
    <source>
        <dbReference type="Proteomes" id="UP000183507"/>
    </source>
</evidence>
<comment type="cofactor">
    <cofactor evidence="3">
        <name>Zn(2+)</name>
        <dbReference type="ChEBI" id="CHEBI:29105"/>
    </cofactor>
    <text evidence="3">Binds 2 Zn(2+) ions.</text>
</comment>
<feature type="binding site" evidence="3">
    <location>
        <position position="430"/>
    </location>
    <ligand>
        <name>Zn(2+)</name>
        <dbReference type="ChEBI" id="CHEBI:29105"/>
        <label>2</label>
    </ligand>
</feature>
<feature type="binding site" evidence="3">
    <location>
        <position position="161"/>
    </location>
    <ligand>
        <name>Mg(2+)</name>
        <dbReference type="ChEBI" id="CHEBI:18420"/>
    </ligand>
</feature>
<dbReference type="CDD" id="cd16012">
    <property type="entry name" value="ALP"/>
    <property type="match status" value="1"/>
</dbReference>
<proteinExistence type="inferred from homology"/>
<sequence length="553" mass="60230">MSNLGLLMKKLLLVGTITLSMLCTESMMNYHTVEAKVKQVERQPKNVIIMVMDGTSSSATTLARLYKGKPLALDEIVTGGVRTYSAESAITDSAPAATALATGNKSNSGYVGILPSIVSSPGLKSIKEEDKLRPVANVLEGAKRTGRATGIVATAEIQHATPAGFSAHHINRKRFDVIAEQQVYQNIDVVLGGGKEALLPIKRKDGEDLVKVIQDKGYDFVETKDALLNSKSKKIWGSFSHNALAFDMDREATNPEQPTLSQMTEKAIQTLSKDKDGFFLFVEGSKPDWAAHVNDPIGMISDVLAFDNAVAEALEFAKKDSNTMLIAVTDHGNSGISIGNTNTTKGYNITPVSAYINPLKKSKMTLEGATNKLKSDLSNVEDVAKLYGLDNLTYEEKERVKAAKKKSDVGPILTTLLANHANIGFTTGGHTGEDVFLYSYGPQKPNGLIQNIDIAKTMAKAMGFNLEEVTNKLFVESELAFKRKGATVTIDNTDAENPVLIVKRNNVKAQLFVNKNIIRIKNKEYELGSVVVESNGKFYIPEEAIRLFIKHSR</sequence>
<comment type="similarity">
    <text evidence="4">Belongs to the alkaline phosphatase family.</text>
</comment>
<comment type="cofactor">
    <cofactor evidence="3">
        <name>Mg(2+)</name>
        <dbReference type="ChEBI" id="CHEBI:18420"/>
    </cofactor>
    <text evidence="3">Binds 1 Mg(2+) ion.</text>
</comment>
<dbReference type="RefSeq" id="WP_064471194.1">
    <property type="nucleotide sequence ID" value="NZ_FMZR01000001.1"/>
</dbReference>
<organism evidence="5 6">
    <name type="scientific">Bacillus wiedmannii</name>
    <dbReference type="NCBI Taxonomy" id="1890302"/>
    <lineage>
        <taxon>Bacteria</taxon>
        <taxon>Bacillati</taxon>
        <taxon>Bacillota</taxon>
        <taxon>Bacilli</taxon>
        <taxon>Bacillales</taxon>
        <taxon>Bacillaceae</taxon>
        <taxon>Bacillus</taxon>
        <taxon>Bacillus cereus group</taxon>
    </lineage>
</organism>
<feature type="binding site" evidence="3">
    <location>
        <position position="288"/>
    </location>
    <ligand>
        <name>Zn(2+)</name>
        <dbReference type="ChEBI" id="CHEBI:29105"/>
        <label>2</label>
    </ligand>
</feature>
<protein>
    <submittedName>
        <fullName evidence="5">Alkaline phosphatase</fullName>
    </submittedName>
</protein>
<keyword evidence="3" id="KW-0862">Zinc</keyword>
<dbReference type="SMART" id="SM00098">
    <property type="entry name" value="alkPPc"/>
    <property type="match status" value="1"/>
</dbReference>
<keyword evidence="3" id="KW-0479">Metal-binding</keyword>
<feature type="active site" description="Phosphoserine intermediate" evidence="2">
    <location>
        <position position="93"/>
    </location>
</feature>
<accession>A0A1G6KAA1</accession>
<evidence type="ECO:0000256" key="2">
    <source>
        <dbReference type="PIRSR" id="PIRSR601952-1"/>
    </source>
</evidence>
<evidence type="ECO:0000256" key="3">
    <source>
        <dbReference type="PIRSR" id="PIRSR601952-2"/>
    </source>
</evidence>
<dbReference type="Gene3D" id="1.10.60.40">
    <property type="match status" value="1"/>
</dbReference>
<feature type="binding site" evidence="3">
    <location>
        <position position="330"/>
    </location>
    <ligand>
        <name>Zn(2+)</name>
        <dbReference type="ChEBI" id="CHEBI:29105"/>
        <label>2</label>
    </ligand>
</feature>
<dbReference type="PRINTS" id="PR00113">
    <property type="entry name" value="ALKPHPHTASE"/>
</dbReference>
<dbReference type="SUPFAM" id="SSF53649">
    <property type="entry name" value="Alkaline phosphatase-like"/>
    <property type="match status" value="1"/>
</dbReference>
<feature type="binding site" evidence="3">
    <location>
        <position position="331"/>
    </location>
    <ligand>
        <name>Zn(2+)</name>
        <dbReference type="ChEBI" id="CHEBI:29105"/>
        <label>2</label>
    </ligand>
</feature>
<keyword evidence="3" id="KW-0460">Magnesium</keyword>
<evidence type="ECO:0000256" key="1">
    <source>
        <dbReference type="ARBA" id="ARBA00022553"/>
    </source>
</evidence>
<reference evidence="6" key="1">
    <citation type="submission" date="2016-10" db="EMBL/GenBank/DDBJ databases">
        <authorList>
            <person name="Varghese N."/>
        </authorList>
    </citation>
    <scope>NUCLEOTIDE SEQUENCE [LARGE SCALE GENOMIC DNA]</scope>
    <source>
        <strain evidence="6">KPR-7A</strain>
    </source>
</reference>
<feature type="binding site" evidence="3">
    <location>
        <position position="159"/>
    </location>
    <ligand>
        <name>Mg(2+)</name>
        <dbReference type="ChEBI" id="CHEBI:18420"/>
    </ligand>
</feature>
<feature type="binding site" evidence="3">
    <location>
        <position position="53"/>
    </location>
    <ligand>
        <name>Zn(2+)</name>
        <dbReference type="ChEBI" id="CHEBI:29105"/>
        <label>2</label>
    </ligand>
</feature>
<dbReference type="AlphaFoldDB" id="A0A1G6KAA1"/>
<evidence type="ECO:0000256" key="4">
    <source>
        <dbReference type="RuleBase" id="RU003946"/>
    </source>
</evidence>
<dbReference type="Pfam" id="PF00245">
    <property type="entry name" value="Alk_phosphatase"/>
    <property type="match status" value="1"/>
</dbReference>
<dbReference type="Proteomes" id="UP000183507">
    <property type="component" value="Unassembled WGS sequence"/>
</dbReference>
<dbReference type="GO" id="GO:0004035">
    <property type="term" value="F:alkaline phosphatase activity"/>
    <property type="evidence" value="ECO:0007669"/>
    <property type="project" value="TreeGrafter"/>
</dbReference>
<dbReference type="InterPro" id="IPR001952">
    <property type="entry name" value="Alkaline_phosphatase"/>
</dbReference>
<name>A0A1G6KAA1_9BACI</name>
<evidence type="ECO:0000313" key="5">
    <source>
        <dbReference type="EMBL" id="SDC27873.1"/>
    </source>
</evidence>
<dbReference type="InterPro" id="IPR017850">
    <property type="entry name" value="Alkaline_phosphatase_core_sf"/>
</dbReference>
<feature type="binding site" evidence="3">
    <location>
        <position position="283"/>
    </location>
    <ligand>
        <name>Mg(2+)</name>
        <dbReference type="ChEBI" id="CHEBI:18420"/>
    </ligand>
</feature>
<dbReference type="PANTHER" id="PTHR11596">
    <property type="entry name" value="ALKALINE PHOSPHATASE"/>
    <property type="match status" value="1"/>
</dbReference>